<accession>A0A2H9MLY5</accession>
<evidence type="ECO:0000313" key="8">
    <source>
        <dbReference type="EMBL" id="PIN66570.1"/>
    </source>
</evidence>
<evidence type="ECO:0000313" key="13">
    <source>
        <dbReference type="EMBL" id="PIY99730.1"/>
    </source>
</evidence>
<dbReference type="PRINTS" id="PR00339">
    <property type="entry name" value="PCNACYCLIN"/>
</dbReference>
<evidence type="ECO:0000313" key="16">
    <source>
        <dbReference type="Proteomes" id="UP000228989"/>
    </source>
</evidence>
<evidence type="ECO:0000256" key="3">
    <source>
        <dbReference type="HAMAP-Rule" id="MF_00317"/>
    </source>
</evidence>
<dbReference type="InterPro" id="IPR000730">
    <property type="entry name" value="Pr_cel_nuc_antig"/>
</dbReference>
<dbReference type="Proteomes" id="UP000231232">
    <property type="component" value="Unassembled WGS sequence"/>
</dbReference>
<accession>A0A2H9N273</accession>
<dbReference type="CDD" id="cd00577">
    <property type="entry name" value="PCNA"/>
    <property type="match status" value="1"/>
</dbReference>
<accession>A0A2H9P8C9</accession>
<dbReference type="Proteomes" id="UP000228874">
    <property type="component" value="Unassembled WGS sequence"/>
</dbReference>
<evidence type="ECO:0000259" key="7">
    <source>
        <dbReference type="Pfam" id="PF02747"/>
    </source>
</evidence>
<dbReference type="AlphaFoldDB" id="A0A2G9LK66"/>
<dbReference type="Proteomes" id="UP000228989">
    <property type="component" value="Unassembled WGS sequence"/>
</dbReference>
<dbReference type="Proteomes" id="UP000230713">
    <property type="component" value="Unassembled WGS sequence"/>
</dbReference>
<comment type="similarity">
    <text evidence="1 3 4">Belongs to the PCNA family.</text>
</comment>
<dbReference type="Gene3D" id="3.70.10.10">
    <property type="match status" value="1"/>
</dbReference>
<evidence type="ECO:0000313" key="15">
    <source>
        <dbReference type="Proteomes" id="UP000228874"/>
    </source>
</evidence>
<evidence type="ECO:0000313" key="17">
    <source>
        <dbReference type="Proteomes" id="UP000229789"/>
    </source>
</evidence>
<evidence type="ECO:0000313" key="12">
    <source>
        <dbReference type="EMBL" id="PIX27998.1"/>
    </source>
</evidence>
<dbReference type="Proteomes" id="UP000230477">
    <property type="component" value="Unassembled WGS sequence"/>
</dbReference>
<evidence type="ECO:0000256" key="4">
    <source>
        <dbReference type="RuleBase" id="RU003671"/>
    </source>
</evidence>
<keyword evidence="2 3" id="KW-0238">DNA-binding</keyword>
<comment type="caution">
    <text evidence="8">The sequence shown here is derived from an EMBL/GenBank/DDBJ whole genome shotgun (WGS) entry which is preliminary data.</text>
</comment>
<dbReference type="InterPro" id="IPR022649">
    <property type="entry name" value="Pr_cel_nuc_antig_C"/>
</dbReference>
<dbReference type="PANTHER" id="PTHR11352">
    <property type="entry name" value="PROLIFERATING CELL NUCLEAR ANTIGEN"/>
    <property type="match status" value="1"/>
</dbReference>
<comment type="function">
    <text evidence="3">Sliding clamp subunit that acts as a moving platform for DNA processing. Responsible for tethering the catalytic subunit of DNA polymerase and other proteins to DNA during high-speed replication.</text>
</comment>
<evidence type="ECO:0000256" key="5">
    <source>
        <dbReference type="RuleBase" id="RU003673"/>
    </source>
</evidence>
<evidence type="ECO:0000313" key="11">
    <source>
        <dbReference type="EMBL" id="PIV89546.1"/>
    </source>
</evidence>
<keyword evidence="3 4" id="KW-0235">DNA replication</keyword>
<dbReference type="EMBL" id="PETW01000011">
    <property type="protein sequence ID" value="PIV46552.1"/>
    <property type="molecule type" value="Genomic_DNA"/>
</dbReference>
<protein>
    <recommendedName>
        <fullName evidence="3">DNA polymerase sliding clamp</fullName>
    </recommendedName>
    <alternativeName>
        <fullName evidence="3">Proliferating cell nuclear antigen homolog</fullName>
        <shortName evidence="3">PCNA</shortName>
    </alternativeName>
</protein>
<dbReference type="SUPFAM" id="SSF55979">
    <property type="entry name" value="DNA clamp"/>
    <property type="match status" value="2"/>
</dbReference>
<accession>A0A2H9M3C6</accession>
<sequence>MWFKYIMVKLVLQNVSTLRGIVGVLNDILKEAKFKMTNDGVHMSATDPAKIIMIVLDIPRTGFDEYICEKEVELGVSIEEFYNVLKRANKGETVQIENIDNKLKIITTGKVTREFVLPLIESIEDAPKITTGEFSAKIVAETDIIVTAIDDASIISDELVFKATQGNFEVAAKSEFHSTNLNLIKDKLIDLNVKESAQSTFSIDYLRRIFATSKLAPVAELNISTNHIGKFSFSATDMFRMYFLLAPRTTD</sequence>
<evidence type="ECO:0000256" key="2">
    <source>
        <dbReference type="ARBA" id="ARBA00023125"/>
    </source>
</evidence>
<dbReference type="Pfam" id="PF00705">
    <property type="entry name" value="PCNA_N"/>
    <property type="match status" value="1"/>
</dbReference>
<organism evidence="8 17">
    <name type="scientific">Huberarchaeum crystalense</name>
    <dbReference type="NCBI Taxonomy" id="2014257"/>
    <lineage>
        <taxon>Archaea</taxon>
        <taxon>Candidatus Huberarchaeota</taxon>
        <taxon>Candidatus Huberarchaeia</taxon>
        <taxon>Candidatus Huberarchaeales</taxon>
        <taxon>Candidatus Huberarchaeaceae</taxon>
        <taxon>Candidatus Huberarchaeum</taxon>
    </lineage>
</organism>
<dbReference type="Proteomes" id="UP000231449">
    <property type="component" value="Unassembled WGS sequence"/>
</dbReference>
<proteinExistence type="inferred from homology"/>
<feature type="domain" description="Proliferating cell nuclear antigen PCNA C-terminal" evidence="7">
    <location>
        <begin position="156"/>
        <end position="247"/>
    </location>
</feature>
<reference evidence="8 17" key="2">
    <citation type="submission" date="2017-09" db="EMBL/GenBank/DDBJ databases">
        <title>Depth-based differentiation of microbial function through sediment-hosted aquifers and enrichment of novel symbionts in the deep terrestrial subsurface.</title>
        <authorList>
            <person name="Probst A.J."/>
            <person name="Ladd B."/>
            <person name="Jarett J.K."/>
            <person name="Geller-Mcgrath D.E."/>
            <person name="Sieber C.M."/>
            <person name="Emerson J.B."/>
            <person name="Anantharaman K."/>
            <person name="Thomas B.C."/>
            <person name="Malmstrom R."/>
            <person name="Stieglmeier M."/>
            <person name="Klingl A."/>
            <person name="Woyke T."/>
            <person name="Ryan C.M."/>
            <person name="Banfield J.F."/>
        </authorList>
    </citation>
    <scope>NUCLEOTIDE SEQUENCE [LARGE SCALE GENOMIC DNA]</scope>
    <source>
        <strain evidence="10">CG02_land_8_20_14_3_00_31_209</strain>
        <strain evidence="9">CG03_land_8_20_14_0_80_31_114</strain>
        <strain evidence="11">CG17_big_fil_post_rev_8_21_14_2_50_31_73</strain>
        <strain evidence="8">CG18_big_fil_WC_8_21_14_2_50_31_19</strain>
        <strain evidence="13">CG_4_10_14_0_8_um_filter_31_133</strain>
        <strain evidence="12">CG_4_8_14_3_um_filter</strain>
        <strain evidence="14">CG_4_9_14_0_8_um_filter_31_21</strain>
    </source>
</reference>
<evidence type="ECO:0000256" key="1">
    <source>
        <dbReference type="ARBA" id="ARBA00010462"/>
    </source>
</evidence>
<comment type="subunit">
    <text evidence="3">Homotrimer. The subunits circularize to form a toroid; DNA passes through its center. Replication factor C (RFC) is required to load the toroid on the DNA.</text>
</comment>
<dbReference type="GO" id="GO:0003677">
    <property type="term" value="F:DNA binding"/>
    <property type="evidence" value="ECO:0007669"/>
    <property type="project" value="UniProtKB-UniRule"/>
</dbReference>
<dbReference type="GO" id="GO:0006275">
    <property type="term" value="P:regulation of DNA replication"/>
    <property type="evidence" value="ECO:0007669"/>
    <property type="project" value="UniProtKB-UniRule"/>
</dbReference>
<dbReference type="EMBL" id="PFFF01000046">
    <property type="protein sequence ID" value="PIV89546.1"/>
    <property type="molecule type" value="Genomic_DNA"/>
</dbReference>
<dbReference type="EMBL" id="PEUT01000049">
    <property type="protein sequence ID" value="PIV13608.1"/>
    <property type="molecule type" value="Genomic_DNA"/>
</dbReference>
<dbReference type="EMBL" id="PFIH01000047">
    <property type="protein sequence ID" value="PIX27998.1"/>
    <property type="molecule type" value="Genomic_DNA"/>
</dbReference>
<reference evidence="15 16" key="1">
    <citation type="submission" date="2017-09" db="EMBL/GenBank/DDBJ databases">
        <title>Depth-based differentiation of microbial function through sediment-hosted aquifers and enrichment of novel symbionts in the deep terrestrial subsurface.</title>
        <authorList>
            <person name="Probst A.J."/>
            <person name="Ladd B."/>
            <person name="Jarett J.K."/>
            <person name="Geller-Mcgrath D.E."/>
            <person name="Sieber C.M.K."/>
            <person name="Emerson J.B."/>
            <person name="Anantharaman K."/>
            <person name="Thomas B.C."/>
            <person name="Malmstrom R."/>
            <person name="Stieglmeier M."/>
            <person name="Klingl A."/>
            <person name="Woyke T."/>
            <person name="Ryan C.M."/>
            <person name="Banfield J.F."/>
        </authorList>
    </citation>
    <scope>NUCLEOTIDE SEQUENCE [LARGE SCALE GENOMIC DNA]</scope>
</reference>
<dbReference type="GO" id="GO:0030337">
    <property type="term" value="F:DNA polymerase processivity factor activity"/>
    <property type="evidence" value="ECO:0007669"/>
    <property type="project" value="UniProtKB-UniRule"/>
</dbReference>
<comment type="function">
    <text evidence="5">Sliding clamp subunit. Responsible for tethering the catalytic subunit of DNA polymerase to DNA during high-speed replication.</text>
</comment>
<dbReference type="EMBL" id="PFSX01000054">
    <property type="protein sequence ID" value="PJC01176.1"/>
    <property type="molecule type" value="Genomic_DNA"/>
</dbReference>
<accession>A0A2G9LK66</accession>
<accession>A0A2H9M7R9</accession>
<dbReference type="Pfam" id="PF02747">
    <property type="entry name" value="PCNA_C"/>
    <property type="match status" value="1"/>
</dbReference>
<gene>
    <name evidence="3" type="primary">pcn</name>
    <name evidence="14" type="ORF">CO072_02085</name>
    <name evidence="10" type="ORF">COS22_00705</name>
    <name evidence="9" type="ORF">COS45_01985</name>
    <name evidence="11" type="ORF">COW47_02305</name>
    <name evidence="8" type="ORF">COW69_01565</name>
    <name evidence="13" type="ORF">COY63_02020</name>
    <name evidence="12" type="ORF">COZ66_01905</name>
</gene>
<dbReference type="HAMAP" id="MF_00317">
    <property type="entry name" value="DNApol_clamp_arch"/>
    <property type="match status" value="1"/>
</dbReference>
<dbReference type="InterPro" id="IPR046938">
    <property type="entry name" value="DNA_clamp_sf"/>
</dbReference>
<evidence type="ECO:0000259" key="6">
    <source>
        <dbReference type="Pfam" id="PF00705"/>
    </source>
</evidence>
<dbReference type="Proteomes" id="UP000229789">
    <property type="component" value="Unassembled WGS sequence"/>
</dbReference>
<dbReference type="PANTHER" id="PTHR11352:SF0">
    <property type="entry name" value="PROLIFERATING CELL NUCLEAR ANTIGEN"/>
    <property type="match status" value="1"/>
</dbReference>
<evidence type="ECO:0000313" key="10">
    <source>
        <dbReference type="EMBL" id="PIV46552.1"/>
    </source>
</evidence>
<evidence type="ECO:0000313" key="9">
    <source>
        <dbReference type="EMBL" id="PIV13608.1"/>
    </source>
</evidence>
<evidence type="ECO:0000313" key="14">
    <source>
        <dbReference type="EMBL" id="PJC01176.1"/>
    </source>
</evidence>
<dbReference type="EMBL" id="PFMG01000049">
    <property type="protein sequence ID" value="PIY99730.1"/>
    <property type="molecule type" value="Genomic_DNA"/>
</dbReference>
<dbReference type="EMBL" id="PCUF01000017">
    <property type="protein sequence ID" value="PIN66570.1"/>
    <property type="molecule type" value="Genomic_DNA"/>
</dbReference>
<dbReference type="GO" id="GO:0006272">
    <property type="term" value="P:leading strand elongation"/>
    <property type="evidence" value="ECO:0007669"/>
    <property type="project" value="TreeGrafter"/>
</dbReference>
<feature type="domain" description="Proliferating cell nuclear antigen PCNA N-terminal" evidence="6">
    <location>
        <begin position="7"/>
        <end position="104"/>
    </location>
</feature>
<dbReference type="InterPro" id="IPR022648">
    <property type="entry name" value="Pr_cel_nuc_antig_N"/>
</dbReference>
<name>A0A2G9LK66_HUBC1</name>
<accession>A0A2H9RCS6</accession>